<evidence type="ECO:0000313" key="1">
    <source>
        <dbReference type="EMBL" id="CAF4638612.1"/>
    </source>
</evidence>
<comment type="caution">
    <text evidence="1">The sequence shown here is derived from an EMBL/GenBank/DDBJ whole genome shotgun (WGS) entry which is preliminary data.</text>
</comment>
<dbReference type="EMBL" id="CAJOBP010028718">
    <property type="protein sequence ID" value="CAF4638612.1"/>
    <property type="molecule type" value="Genomic_DNA"/>
</dbReference>
<gene>
    <name evidence="1" type="ORF">UJA718_LOCUS32992</name>
</gene>
<proteinExistence type="predicted"/>
<sequence length="113" mass="12262">ERRLPPSLASSLEITIRCSASADSSMIRAMEMAICATGMVNYAIELVNCAMEMVNCAMELVICATKMVLCAIETVICAMEMVVCATEMVTLEFVTDRQTDTGELPFPDPILSV</sequence>
<organism evidence="1 2">
    <name type="scientific">Rotaria socialis</name>
    <dbReference type="NCBI Taxonomy" id="392032"/>
    <lineage>
        <taxon>Eukaryota</taxon>
        <taxon>Metazoa</taxon>
        <taxon>Spiralia</taxon>
        <taxon>Gnathifera</taxon>
        <taxon>Rotifera</taxon>
        <taxon>Eurotatoria</taxon>
        <taxon>Bdelloidea</taxon>
        <taxon>Philodinida</taxon>
        <taxon>Philodinidae</taxon>
        <taxon>Rotaria</taxon>
    </lineage>
</organism>
<accession>A0A821EMT3</accession>
<protein>
    <submittedName>
        <fullName evidence="1">Uncharacterized protein</fullName>
    </submittedName>
</protein>
<dbReference type="AlphaFoldDB" id="A0A821EMT3"/>
<dbReference type="Proteomes" id="UP000663873">
    <property type="component" value="Unassembled WGS sequence"/>
</dbReference>
<keyword evidence="2" id="KW-1185">Reference proteome</keyword>
<name>A0A821EMT3_9BILA</name>
<feature type="non-terminal residue" evidence="1">
    <location>
        <position position="1"/>
    </location>
</feature>
<evidence type="ECO:0000313" key="2">
    <source>
        <dbReference type="Proteomes" id="UP000663873"/>
    </source>
</evidence>
<reference evidence="1" key="1">
    <citation type="submission" date="2021-02" db="EMBL/GenBank/DDBJ databases">
        <authorList>
            <person name="Nowell W R."/>
        </authorList>
    </citation>
    <scope>NUCLEOTIDE SEQUENCE</scope>
</reference>